<protein>
    <recommendedName>
        <fullName evidence="2">Phage protein</fullName>
    </recommendedName>
</protein>
<organism evidence="1">
    <name type="scientific">uncultured marine phage</name>
    <dbReference type="NCBI Taxonomy" id="707152"/>
    <lineage>
        <taxon>Viruses</taxon>
        <taxon>environmental samples</taxon>
    </lineage>
</organism>
<accession>A0A8D9CCJ5</accession>
<gene>
    <name evidence="1" type="ORF">SLAVMIC_00633</name>
</gene>
<proteinExistence type="predicted"/>
<evidence type="ECO:0000313" key="1">
    <source>
        <dbReference type="EMBL" id="CAG7581014.1"/>
    </source>
</evidence>
<name>A0A8D9CCJ5_9VIRU</name>
<dbReference type="EMBL" id="OU342829">
    <property type="protein sequence ID" value="CAG7581014.1"/>
    <property type="molecule type" value="Genomic_DNA"/>
</dbReference>
<evidence type="ECO:0008006" key="2">
    <source>
        <dbReference type="Google" id="ProtNLM"/>
    </source>
</evidence>
<reference evidence="1" key="1">
    <citation type="submission" date="2021-06" db="EMBL/GenBank/DDBJ databases">
        <authorList>
            <person name="Gannon L."/>
            <person name="Redgwell R T."/>
            <person name="Michniewski S."/>
            <person name="Harrison D C."/>
            <person name="Millard A."/>
        </authorList>
    </citation>
    <scope>NUCLEOTIDE SEQUENCE</scope>
</reference>
<sequence>MKFYSVIITPYGEFKGETLEGTKEQYNGLLEVTKHFYEQEVYFHYLEDETFFVMGKNLIADSIVMIKVVEDSINNNSVIPNIPNIDLDSMDGSH</sequence>